<dbReference type="EMBL" id="FOMB01000005">
    <property type="protein sequence ID" value="SFC46859.1"/>
    <property type="molecule type" value="Genomic_DNA"/>
</dbReference>
<organism evidence="2 3">
    <name type="scientific">Devosia psychrophila</name>
    <dbReference type="NCBI Taxonomy" id="728005"/>
    <lineage>
        <taxon>Bacteria</taxon>
        <taxon>Pseudomonadati</taxon>
        <taxon>Pseudomonadota</taxon>
        <taxon>Alphaproteobacteria</taxon>
        <taxon>Hyphomicrobiales</taxon>
        <taxon>Devosiaceae</taxon>
        <taxon>Devosia</taxon>
    </lineage>
</organism>
<accession>A0A1I1JE35</accession>
<evidence type="ECO:0000259" key="1">
    <source>
        <dbReference type="Pfam" id="PF00535"/>
    </source>
</evidence>
<evidence type="ECO:0000313" key="2">
    <source>
        <dbReference type="EMBL" id="SFC46859.1"/>
    </source>
</evidence>
<gene>
    <name evidence="2" type="ORF">SAMN04488059_105176</name>
</gene>
<name>A0A1I1JE35_9HYPH</name>
<evidence type="ECO:0000313" key="3">
    <source>
        <dbReference type="Proteomes" id="UP000182258"/>
    </source>
</evidence>
<dbReference type="AlphaFoldDB" id="A0A1I1JE35"/>
<dbReference type="Pfam" id="PF00535">
    <property type="entry name" value="Glycos_transf_2"/>
    <property type="match status" value="1"/>
</dbReference>
<dbReference type="Gene3D" id="3.90.550.10">
    <property type="entry name" value="Spore Coat Polysaccharide Biosynthesis Protein SpsA, Chain A"/>
    <property type="match status" value="1"/>
</dbReference>
<dbReference type="InterPro" id="IPR029044">
    <property type="entry name" value="Nucleotide-diphossugar_trans"/>
</dbReference>
<dbReference type="CDD" id="cd00761">
    <property type="entry name" value="Glyco_tranf_GTA_type"/>
    <property type="match status" value="1"/>
</dbReference>
<dbReference type="InterPro" id="IPR050834">
    <property type="entry name" value="Glycosyltransf_2"/>
</dbReference>
<proteinExistence type="predicted"/>
<dbReference type="STRING" id="728005.SAMN04488059_105176"/>
<dbReference type="PANTHER" id="PTHR43685:SF2">
    <property type="entry name" value="GLYCOSYLTRANSFERASE 2-LIKE DOMAIN-CONTAINING PROTEIN"/>
    <property type="match status" value="1"/>
</dbReference>
<reference evidence="2 3" key="1">
    <citation type="submission" date="2016-10" db="EMBL/GenBank/DDBJ databases">
        <authorList>
            <person name="de Groot N.N."/>
        </authorList>
    </citation>
    <scope>NUCLEOTIDE SEQUENCE [LARGE SCALE GENOMIC DNA]</scope>
    <source>
        <strain evidence="2 3">CGMCC 1.10210</strain>
    </source>
</reference>
<feature type="domain" description="Glycosyltransferase 2-like" evidence="1">
    <location>
        <begin position="15"/>
        <end position="129"/>
    </location>
</feature>
<dbReference type="Proteomes" id="UP000182258">
    <property type="component" value="Unassembled WGS sequence"/>
</dbReference>
<dbReference type="OrthoDB" id="8097803at2"/>
<dbReference type="RefSeq" id="WP_052952638.1">
    <property type="nucleotide sequence ID" value="NZ_FOMB01000005.1"/>
</dbReference>
<dbReference type="InterPro" id="IPR001173">
    <property type="entry name" value="Glyco_trans_2-like"/>
</dbReference>
<sequence>MKSVDRGPHDRPRISVVMANFEAGAKIVPALRSVLAQSMADLDVIVSDDASRDNSVALVREMMAADPRIRLVAGAANRGPAHCRNQALDIARGEWVAVVDSDDIIHPERFERLLAAAAAHGADIVADDLLLFHEDGSPPSLMLGEAANASFTVSPKDWVLAGMDGSPALGYLKPMIRADRLKQLRYDQSLRIGEDYDFVLRLLMAEANMLVVPEPFYLYRRHSASISHRLSVPDMRAMLERQDALAAENSSLSPELSAAFAKRRSMLKTGLAYEKLVVSIKARQPAEALSILARDPSHLGRLWTSFAEGRTRRGEQQVALKRPETITLGGQGTPDVEHVVPDYVPAHLVDWSAPGSRLVWRDLAAHANGRCIAVDDAGRYAAGFIPEAILVRPELLRRAS</sequence>
<protein>
    <submittedName>
        <fullName evidence="2">Succinoglycan biosynthesis protein ExoO</fullName>
    </submittedName>
</protein>
<dbReference type="SUPFAM" id="SSF53448">
    <property type="entry name" value="Nucleotide-diphospho-sugar transferases"/>
    <property type="match status" value="1"/>
</dbReference>
<dbReference type="PANTHER" id="PTHR43685">
    <property type="entry name" value="GLYCOSYLTRANSFERASE"/>
    <property type="match status" value="1"/>
</dbReference>